<proteinExistence type="predicted"/>
<evidence type="ECO:0000313" key="2">
    <source>
        <dbReference type="Proteomes" id="UP000651271"/>
    </source>
</evidence>
<comment type="caution">
    <text evidence="1">The sequence shown here is derived from an EMBL/GenBank/DDBJ whole genome shotgun (WGS) entry which is preliminary data.</text>
</comment>
<keyword evidence="2" id="KW-1185">Reference proteome</keyword>
<organism evidence="1 2">
    <name type="scientific">Sphingobacterium litopenaei</name>
    <dbReference type="NCBI Taxonomy" id="2763500"/>
    <lineage>
        <taxon>Bacteria</taxon>
        <taxon>Pseudomonadati</taxon>
        <taxon>Bacteroidota</taxon>
        <taxon>Sphingobacteriia</taxon>
        <taxon>Sphingobacteriales</taxon>
        <taxon>Sphingobacteriaceae</taxon>
        <taxon>Sphingobacterium</taxon>
    </lineage>
</organism>
<dbReference type="Proteomes" id="UP000651271">
    <property type="component" value="Unassembled WGS sequence"/>
</dbReference>
<sequence>MIYNSWDFALFSANIHHFFPHTPWDAHKKIYEQWTEYHKPKFIKSDHIWDLNELLPFIVKQPTILCLFHLGYHAQIPAVLANRNIQFDILIDRNVYELQKNQIKEMKSKLLDQDSFRFLFSDDPQVLIKARSTLNQGRHLLIFADGNSGTIKDTSNNRVEIQFCGNKIKVRKGIAVLSYLLKIPIIPLTHMNRNKTWKIICGNIISPNIFKTGKEYVVFAMQDLYRFLELQIVDDPYKWESWNYFHELGCIEIGMESYIGKDYRKIEDSWLLLKLNGITGYFDRKNYCFIYLS</sequence>
<name>A0ABR7YB13_9SPHI</name>
<gene>
    <name evidence="1" type="ORF">H8B04_02760</name>
</gene>
<dbReference type="RefSeq" id="WP_190301366.1">
    <property type="nucleotide sequence ID" value="NZ_JACOIJ010000003.1"/>
</dbReference>
<reference evidence="1 2" key="1">
    <citation type="submission" date="2020-08" db="EMBL/GenBank/DDBJ databases">
        <title>Sphingobacterium sp. DN04309 isolated from aquaculture water.</title>
        <authorList>
            <person name="Zhang M."/>
        </authorList>
    </citation>
    <scope>NUCLEOTIDE SEQUENCE [LARGE SCALE GENOMIC DNA]</scope>
    <source>
        <strain evidence="1 2">DN04309</strain>
    </source>
</reference>
<dbReference type="EMBL" id="JACOIJ010000003">
    <property type="protein sequence ID" value="MBD1428498.1"/>
    <property type="molecule type" value="Genomic_DNA"/>
</dbReference>
<protein>
    <submittedName>
        <fullName evidence="1">Uncharacterized protein</fullName>
    </submittedName>
</protein>
<accession>A0ABR7YB13</accession>
<evidence type="ECO:0000313" key="1">
    <source>
        <dbReference type="EMBL" id="MBD1428498.1"/>
    </source>
</evidence>